<dbReference type="RefSeq" id="WP_190886538.1">
    <property type="nucleotide sequence ID" value="NZ_JACWZY010000005.1"/>
</dbReference>
<protein>
    <submittedName>
        <fullName evidence="2">Methyltransferase domain-containing protein</fullName>
    </submittedName>
</protein>
<reference evidence="2" key="1">
    <citation type="submission" date="2020-09" db="EMBL/GenBank/DDBJ databases">
        <authorList>
            <person name="Kim M.K."/>
        </authorList>
    </citation>
    <scope>NUCLEOTIDE SEQUENCE</scope>
    <source>
        <strain evidence="2">BT702</strain>
    </source>
</reference>
<comment type="caution">
    <text evidence="2">The sequence shown here is derived from an EMBL/GenBank/DDBJ whole genome shotgun (WGS) entry which is preliminary data.</text>
</comment>
<keyword evidence="2" id="KW-0489">Methyltransferase</keyword>
<gene>
    <name evidence="2" type="ORF">IC229_08550</name>
</gene>
<name>A0A926XZF2_9BACT</name>
<dbReference type="AlphaFoldDB" id="A0A926XZF2"/>
<feature type="domain" description="Methyltransferase type 11" evidence="1">
    <location>
        <begin position="35"/>
        <end position="77"/>
    </location>
</feature>
<dbReference type="SUPFAM" id="SSF53335">
    <property type="entry name" value="S-adenosyl-L-methionine-dependent methyltransferases"/>
    <property type="match status" value="1"/>
</dbReference>
<accession>A0A926XZF2</accession>
<dbReference type="GO" id="GO:0032259">
    <property type="term" value="P:methylation"/>
    <property type="evidence" value="ECO:0007669"/>
    <property type="project" value="UniProtKB-KW"/>
</dbReference>
<dbReference type="EMBL" id="JACWZY010000005">
    <property type="protein sequence ID" value="MBD2700683.1"/>
    <property type="molecule type" value="Genomic_DNA"/>
</dbReference>
<keyword evidence="2" id="KW-0808">Transferase</keyword>
<keyword evidence="3" id="KW-1185">Reference proteome</keyword>
<dbReference type="GO" id="GO:0008757">
    <property type="term" value="F:S-adenosylmethionine-dependent methyltransferase activity"/>
    <property type="evidence" value="ECO:0007669"/>
    <property type="project" value="InterPro"/>
</dbReference>
<evidence type="ECO:0000313" key="2">
    <source>
        <dbReference type="EMBL" id="MBD2700683.1"/>
    </source>
</evidence>
<evidence type="ECO:0000259" key="1">
    <source>
        <dbReference type="Pfam" id="PF08241"/>
    </source>
</evidence>
<dbReference type="Proteomes" id="UP000598820">
    <property type="component" value="Unassembled WGS sequence"/>
</dbReference>
<sequence length="280" mass="32349">MLLNVGCGHKFHEDWVNIDMVSSHPAVIEYNILCGLPFPSNQFDVVYHSQVLEHIPKEKSDSFLTECFRVLKPGGIIRVVLPDLENIVKEYQKYMNLCVTEKTDVAEANYDWILLEMYDQSVRNAPGGLMAKYFAEPELSNEPYVLERSGYIGRALRKHYQNQSQMNVARSGVKNTIEKITRNLNYKKIRSRLLSAVLTSEERESIRLGKFRNGGEIHYWMYDRFSLSRLLLKTGFENPTQKTPFESEIPNWATYNLDVKDGQVFDPAALFIEARKPADK</sequence>
<dbReference type="Gene3D" id="3.40.50.150">
    <property type="entry name" value="Vaccinia Virus protein VP39"/>
    <property type="match status" value="1"/>
</dbReference>
<dbReference type="Pfam" id="PF08241">
    <property type="entry name" value="Methyltransf_11"/>
    <property type="match status" value="1"/>
</dbReference>
<dbReference type="CDD" id="cd02440">
    <property type="entry name" value="AdoMet_MTases"/>
    <property type="match status" value="1"/>
</dbReference>
<dbReference type="InterPro" id="IPR013216">
    <property type="entry name" value="Methyltransf_11"/>
</dbReference>
<proteinExistence type="predicted"/>
<evidence type="ECO:0000313" key="3">
    <source>
        <dbReference type="Proteomes" id="UP000598820"/>
    </source>
</evidence>
<organism evidence="2 3">
    <name type="scientific">Spirosoma profusum</name>
    <dbReference type="NCBI Taxonomy" id="2771354"/>
    <lineage>
        <taxon>Bacteria</taxon>
        <taxon>Pseudomonadati</taxon>
        <taxon>Bacteroidota</taxon>
        <taxon>Cytophagia</taxon>
        <taxon>Cytophagales</taxon>
        <taxon>Cytophagaceae</taxon>
        <taxon>Spirosoma</taxon>
    </lineage>
</organism>
<dbReference type="InterPro" id="IPR029063">
    <property type="entry name" value="SAM-dependent_MTases_sf"/>
</dbReference>